<organism evidence="1 2">
    <name type="scientific">Staurois parvus</name>
    <dbReference type="NCBI Taxonomy" id="386267"/>
    <lineage>
        <taxon>Eukaryota</taxon>
        <taxon>Metazoa</taxon>
        <taxon>Chordata</taxon>
        <taxon>Craniata</taxon>
        <taxon>Vertebrata</taxon>
        <taxon>Euteleostomi</taxon>
        <taxon>Amphibia</taxon>
        <taxon>Batrachia</taxon>
        <taxon>Anura</taxon>
        <taxon>Neobatrachia</taxon>
        <taxon>Ranoidea</taxon>
        <taxon>Ranidae</taxon>
        <taxon>Staurois</taxon>
    </lineage>
</organism>
<name>A0ABN9BJ16_9NEOB</name>
<dbReference type="EMBL" id="CATNWA010004377">
    <property type="protein sequence ID" value="CAI9547649.1"/>
    <property type="molecule type" value="Genomic_DNA"/>
</dbReference>
<sequence>MYINGRTGALQERVAVYKHPPLAPPVRAPWDAQHRNLVPAVSSGTSIVAPDLCEVPIM</sequence>
<dbReference type="Proteomes" id="UP001162483">
    <property type="component" value="Unassembled WGS sequence"/>
</dbReference>
<comment type="caution">
    <text evidence="1">The sequence shown here is derived from an EMBL/GenBank/DDBJ whole genome shotgun (WGS) entry which is preliminary data.</text>
</comment>
<evidence type="ECO:0000313" key="2">
    <source>
        <dbReference type="Proteomes" id="UP001162483"/>
    </source>
</evidence>
<keyword evidence="2" id="KW-1185">Reference proteome</keyword>
<evidence type="ECO:0000313" key="1">
    <source>
        <dbReference type="EMBL" id="CAI9547649.1"/>
    </source>
</evidence>
<reference evidence="1" key="1">
    <citation type="submission" date="2023-05" db="EMBL/GenBank/DDBJ databases">
        <authorList>
            <person name="Stuckert A."/>
        </authorList>
    </citation>
    <scope>NUCLEOTIDE SEQUENCE</scope>
</reference>
<proteinExistence type="predicted"/>
<protein>
    <submittedName>
        <fullName evidence="1">Uncharacterized protein</fullName>
    </submittedName>
</protein>
<accession>A0ABN9BJ16</accession>
<gene>
    <name evidence="1" type="ORF">SPARVUS_LOCUS3027816</name>
</gene>